<accession>A0ACD4NSI0</accession>
<organism evidence="1 2">
    <name type="scientific">Antarcticirhabdus aurantiaca</name>
    <dbReference type="NCBI Taxonomy" id="2606717"/>
    <lineage>
        <taxon>Bacteria</taxon>
        <taxon>Pseudomonadati</taxon>
        <taxon>Pseudomonadota</taxon>
        <taxon>Alphaproteobacteria</taxon>
        <taxon>Hyphomicrobiales</taxon>
        <taxon>Aurantimonadaceae</taxon>
        <taxon>Antarcticirhabdus</taxon>
    </lineage>
</organism>
<proteinExistence type="predicted"/>
<sequence length="238" mass="27041">MPALRVSSTDLDAFRRFREDDEANLDHFLAQLRRRVPPTPAMIAGTALHAALEHCLPGDYRALAARGHTFTFEAEGEIDLPETRELKATRDYEIDGLTVTLVGKVDAMRGKRIDDHKLTGRYDPQRYLSSVQWRAYLDIFEADEFRWNVFEGRAVAERTWIITGIHALTARRYPEMGDDLLRQLTEFTAFARIYLPERIGEPKAEPRQASFMGLIDRPGGLVRLGNSARPVLAKTSVN</sequence>
<dbReference type="Proteomes" id="UP001163223">
    <property type="component" value="Chromosome"/>
</dbReference>
<evidence type="ECO:0000313" key="2">
    <source>
        <dbReference type="Proteomes" id="UP001163223"/>
    </source>
</evidence>
<gene>
    <name evidence="1" type="ORF">OXU80_05645</name>
</gene>
<reference evidence="1" key="1">
    <citation type="submission" date="2022-11" db="EMBL/GenBank/DDBJ databases">
        <title>beta-Carotene-producing bacterium, Jeongeuplla avenae sp. nov., alleviates the salt stress of Arabidopsis seedlings.</title>
        <authorList>
            <person name="Jiang L."/>
            <person name="Lee J."/>
        </authorList>
    </citation>
    <scope>NUCLEOTIDE SEQUENCE</scope>
    <source>
        <strain evidence="1">DY_R2A_6</strain>
    </source>
</reference>
<evidence type="ECO:0000313" key="1">
    <source>
        <dbReference type="EMBL" id="WAJ29709.1"/>
    </source>
</evidence>
<protein>
    <submittedName>
        <fullName evidence="1">Uncharacterized protein</fullName>
    </submittedName>
</protein>
<name>A0ACD4NSI0_9HYPH</name>
<dbReference type="EMBL" id="CP113520">
    <property type="protein sequence ID" value="WAJ29709.1"/>
    <property type="molecule type" value="Genomic_DNA"/>
</dbReference>
<keyword evidence="2" id="KW-1185">Reference proteome</keyword>